<proteinExistence type="predicted"/>
<reference evidence="1 2" key="1">
    <citation type="submission" date="2024-01" db="EMBL/GenBank/DDBJ databases">
        <title>The genome of the rayed Mediterranean limpet Patella caerulea (Linnaeus, 1758).</title>
        <authorList>
            <person name="Anh-Thu Weber A."/>
            <person name="Halstead-Nussloch G."/>
        </authorList>
    </citation>
    <scope>NUCLEOTIDE SEQUENCE [LARGE SCALE GENOMIC DNA]</scope>
    <source>
        <strain evidence="1">AATW-2023a</strain>
        <tissue evidence="1">Whole specimen</tissue>
    </source>
</reference>
<organism evidence="1 2">
    <name type="scientific">Patella caerulea</name>
    <name type="common">Rayed Mediterranean limpet</name>
    <dbReference type="NCBI Taxonomy" id="87958"/>
    <lineage>
        <taxon>Eukaryota</taxon>
        <taxon>Metazoa</taxon>
        <taxon>Spiralia</taxon>
        <taxon>Lophotrochozoa</taxon>
        <taxon>Mollusca</taxon>
        <taxon>Gastropoda</taxon>
        <taxon>Patellogastropoda</taxon>
        <taxon>Patelloidea</taxon>
        <taxon>Patellidae</taxon>
        <taxon>Patella</taxon>
    </lineage>
</organism>
<dbReference type="Proteomes" id="UP001347796">
    <property type="component" value="Unassembled WGS sequence"/>
</dbReference>
<evidence type="ECO:0000313" key="2">
    <source>
        <dbReference type="Proteomes" id="UP001347796"/>
    </source>
</evidence>
<name>A0AAN8JIT3_PATCE</name>
<comment type="caution">
    <text evidence="1">The sequence shown here is derived from an EMBL/GenBank/DDBJ whole genome shotgun (WGS) entry which is preliminary data.</text>
</comment>
<accession>A0AAN8JIT3</accession>
<evidence type="ECO:0000313" key="1">
    <source>
        <dbReference type="EMBL" id="KAK6178357.1"/>
    </source>
</evidence>
<dbReference type="EMBL" id="JAZGQO010000009">
    <property type="protein sequence ID" value="KAK6178357.1"/>
    <property type="molecule type" value="Genomic_DNA"/>
</dbReference>
<sequence length="80" mass="9363">MILENVNVEFLNLLFFQALILDETEQHINYLEYTLSALFDSRAHRCGKAVLWQLGDKYHQISLQDIKADFEEKQAAVFSQ</sequence>
<keyword evidence="2" id="KW-1185">Reference proteome</keyword>
<gene>
    <name evidence="1" type="ORF">SNE40_013153</name>
</gene>
<protein>
    <submittedName>
        <fullName evidence="1">Uncharacterized protein</fullName>
    </submittedName>
</protein>
<dbReference type="AlphaFoldDB" id="A0AAN8JIT3"/>